<dbReference type="Gene3D" id="1.10.10.1320">
    <property type="entry name" value="Anti-sigma factor, zinc-finger domain"/>
    <property type="match status" value="1"/>
</dbReference>
<feature type="domain" description="Putative zinc-finger" evidence="2">
    <location>
        <begin position="22"/>
        <end position="44"/>
    </location>
</feature>
<organism evidence="3 4">
    <name type="scientific">Thermoflavifilum aggregans</name>
    <dbReference type="NCBI Taxonomy" id="454188"/>
    <lineage>
        <taxon>Bacteria</taxon>
        <taxon>Pseudomonadati</taxon>
        <taxon>Bacteroidota</taxon>
        <taxon>Chitinophagia</taxon>
        <taxon>Chitinophagales</taxon>
        <taxon>Chitinophagaceae</taxon>
        <taxon>Thermoflavifilum</taxon>
    </lineage>
</organism>
<gene>
    <name evidence="3" type="ORF">BXY57_1293</name>
</gene>
<feature type="transmembrane region" description="Helical" evidence="1">
    <location>
        <begin position="92"/>
        <end position="116"/>
    </location>
</feature>
<accession>A0A2M9CVA1</accession>
<dbReference type="OrthoDB" id="1112758at2"/>
<dbReference type="AlphaFoldDB" id="A0A2M9CVA1"/>
<dbReference type="EMBL" id="PGFG01000001">
    <property type="protein sequence ID" value="PJJ75708.1"/>
    <property type="molecule type" value="Genomic_DNA"/>
</dbReference>
<protein>
    <submittedName>
        <fullName evidence="3">Putative zinc finger protein</fullName>
    </submittedName>
</protein>
<evidence type="ECO:0000313" key="3">
    <source>
        <dbReference type="EMBL" id="PJJ75708.1"/>
    </source>
</evidence>
<reference evidence="3 4" key="1">
    <citation type="submission" date="2017-11" db="EMBL/GenBank/DDBJ databases">
        <title>Genomic Encyclopedia of Archaeal and Bacterial Type Strains, Phase II (KMG-II): From Individual Species to Whole Genera.</title>
        <authorList>
            <person name="Goeker M."/>
        </authorList>
    </citation>
    <scope>NUCLEOTIDE SEQUENCE [LARGE SCALE GENOMIC DNA]</scope>
    <source>
        <strain evidence="3 4">DSM 27268</strain>
    </source>
</reference>
<proteinExistence type="predicted"/>
<dbReference type="InterPro" id="IPR041916">
    <property type="entry name" value="Anti_sigma_zinc_sf"/>
</dbReference>
<dbReference type="RefSeq" id="WP_157853814.1">
    <property type="nucleotide sequence ID" value="NZ_PGFG01000001.1"/>
</dbReference>
<comment type="caution">
    <text evidence="3">The sequence shown here is derived from an EMBL/GenBank/DDBJ whole genome shotgun (WGS) entry which is preliminary data.</text>
</comment>
<name>A0A2M9CVA1_9BACT</name>
<sequence length="119" mass="13933">MDKTVSHIFDSTHCLSPAEMIDYVRGNLSAEERYRVEAHLNSCSFCSDAVDGLTHIQDPDGFSLALQHMHHHFKKQLQEKHKFFMKSYRTQLYLVLIIIVILAILLFAFYLVHFTILRH</sequence>
<keyword evidence="1" id="KW-1133">Transmembrane helix</keyword>
<evidence type="ECO:0000259" key="2">
    <source>
        <dbReference type="Pfam" id="PF13490"/>
    </source>
</evidence>
<keyword evidence="1" id="KW-0472">Membrane</keyword>
<evidence type="ECO:0000256" key="1">
    <source>
        <dbReference type="SAM" id="Phobius"/>
    </source>
</evidence>
<dbReference type="Proteomes" id="UP000230000">
    <property type="component" value="Unassembled WGS sequence"/>
</dbReference>
<dbReference type="InterPro" id="IPR027383">
    <property type="entry name" value="Znf_put"/>
</dbReference>
<dbReference type="Pfam" id="PF13490">
    <property type="entry name" value="zf-HC2"/>
    <property type="match status" value="1"/>
</dbReference>
<keyword evidence="1" id="KW-0812">Transmembrane</keyword>
<evidence type="ECO:0000313" key="4">
    <source>
        <dbReference type="Proteomes" id="UP000230000"/>
    </source>
</evidence>
<keyword evidence="4" id="KW-1185">Reference proteome</keyword>